<protein>
    <recommendedName>
        <fullName evidence="8">UDP-3-O-[3-hydroxymyristoyl] glucosamine N-acyltransferase non-repeat region domain-containing protein</fullName>
    </recommendedName>
</protein>
<evidence type="ECO:0000313" key="9">
    <source>
        <dbReference type="EMBL" id="SVB22077.1"/>
    </source>
</evidence>
<dbReference type="GO" id="GO:0016747">
    <property type="term" value="F:acyltransferase activity, transferring groups other than amino-acyl groups"/>
    <property type="evidence" value="ECO:0007669"/>
    <property type="project" value="InterPro"/>
</dbReference>
<feature type="non-terminal residue" evidence="9">
    <location>
        <position position="214"/>
    </location>
</feature>
<keyword evidence="6" id="KW-0067">ATP-binding</keyword>
<dbReference type="PANTHER" id="PTHR47552">
    <property type="entry name" value="PHOSPHORIBOSYLFORMYLGLYCINAMIDINE SYNTHASE SUBUNIT PURQ"/>
    <property type="match status" value="1"/>
</dbReference>
<dbReference type="InterPro" id="IPR010075">
    <property type="entry name" value="PRibForGlyAmidine_synth_PurQ"/>
</dbReference>
<organism evidence="9">
    <name type="scientific">marine metagenome</name>
    <dbReference type="NCBI Taxonomy" id="408172"/>
    <lineage>
        <taxon>unclassified sequences</taxon>
        <taxon>metagenomes</taxon>
        <taxon>ecological metagenomes</taxon>
    </lineage>
</organism>
<keyword evidence="3" id="KW-0547">Nucleotide-binding</keyword>
<accession>A0A382C9M6</accession>
<dbReference type="InterPro" id="IPR020573">
    <property type="entry name" value="UDP_GlcNAc_AcTrfase_non-rep"/>
</dbReference>
<evidence type="ECO:0000256" key="7">
    <source>
        <dbReference type="ARBA" id="ARBA00022962"/>
    </source>
</evidence>
<evidence type="ECO:0000259" key="8">
    <source>
        <dbReference type="Pfam" id="PF04613"/>
    </source>
</evidence>
<dbReference type="GO" id="GO:0006189">
    <property type="term" value="P:'de novo' IMP biosynthetic process"/>
    <property type="evidence" value="ECO:0007669"/>
    <property type="project" value="InterPro"/>
</dbReference>
<dbReference type="AlphaFoldDB" id="A0A382C9M6"/>
<dbReference type="Pfam" id="PF13507">
    <property type="entry name" value="GATase_5"/>
    <property type="match status" value="1"/>
</dbReference>
<dbReference type="SMART" id="SM01211">
    <property type="entry name" value="GATase_5"/>
    <property type="match status" value="1"/>
</dbReference>
<gene>
    <name evidence="9" type="ORF">METZ01_LOCUS174931</name>
</gene>
<proteinExistence type="predicted"/>
<dbReference type="GO" id="GO:0004642">
    <property type="term" value="F:phosphoribosylformylglycinamidine synthase activity"/>
    <property type="evidence" value="ECO:0007669"/>
    <property type="project" value="InterPro"/>
</dbReference>
<keyword evidence="2" id="KW-0436">Ligase</keyword>
<keyword evidence="5" id="KW-0378">Hydrolase</keyword>
<dbReference type="GO" id="GO:0009245">
    <property type="term" value="P:lipid A biosynthetic process"/>
    <property type="evidence" value="ECO:0007669"/>
    <property type="project" value="InterPro"/>
</dbReference>
<dbReference type="PANTHER" id="PTHR47552:SF1">
    <property type="entry name" value="PHOSPHORIBOSYLFORMYLGLYCINAMIDINE SYNTHASE SUBUNIT PURQ"/>
    <property type="match status" value="1"/>
</dbReference>
<evidence type="ECO:0000256" key="2">
    <source>
        <dbReference type="ARBA" id="ARBA00022598"/>
    </source>
</evidence>
<keyword evidence="7" id="KW-0315">Glutamine amidotransferase</keyword>
<evidence type="ECO:0000256" key="6">
    <source>
        <dbReference type="ARBA" id="ARBA00022840"/>
    </source>
</evidence>
<keyword evidence="1" id="KW-0963">Cytoplasm</keyword>
<dbReference type="SUPFAM" id="SSF52317">
    <property type="entry name" value="Class I glutamine amidotransferase-like"/>
    <property type="match status" value="1"/>
</dbReference>
<dbReference type="GO" id="GO:0016787">
    <property type="term" value="F:hydrolase activity"/>
    <property type="evidence" value="ECO:0007669"/>
    <property type="project" value="UniProtKB-KW"/>
</dbReference>
<dbReference type="InterPro" id="IPR029062">
    <property type="entry name" value="Class_I_gatase-like"/>
</dbReference>
<reference evidence="9" key="1">
    <citation type="submission" date="2018-05" db="EMBL/GenBank/DDBJ databases">
        <authorList>
            <person name="Lanie J.A."/>
            <person name="Ng W.-L."/>
            <person name="Kazmierczak K.M."/>
            <person name="Andrzejewski T.M."/>
            <person name="Davidsen T.M."/>
            <person name="Wayne K.J."/>
            <person name="Tettelin H."/>
            <person name="Glass J.I."/>
            <person name="Rusch D."/>
            <person name="Podicherti R."/>
            <person name="Tsui H.-C.T."/>
            <person name="Winkler M.E."/>
        </authorList>
    </citation>
    <scope>NUCLEOTIDE SEQUENCE</scope>
</reference>
<sequence>MKYLNLFFKKRKKTYFYDILKNLNIKNKKNYKNILINDIQNLDQAGKNDITFFHSSKYKDLLKVTKSNIIISTSQLSYLLPKSKLKLIVDNVLISVAKITEYFYPNSLNDQFENKYINIPIANGYGNYYIDNFKYNNLVKNDQILMKYIYYNNGSIDNIGGISNKEKTVFGMMPHPERMYNDDFFYEIVESIVNKERYKLREDINMIMSSEHVS</sequence>
<name>A0A382C9M6_9ZZZZ</name>
<evidence type="ECO:0000256" key="1">
    <source>
        <dbReference type="ARBA" id="ARBA00022490"/>
    </source>
</evidence>
<evidence type="ECO:0000256" key="5">
    <source>
        <dbReference type="ARBA" id="ARBA00022801"/>
    </source>
</evidence>
<dbReference type="GO" id="GO:0005524">
    <property type="term" value="F:ATP binding"/>
    <property type="evidence" value="ECO:0007669"/>
    <property type="project" value="UniProtKB-KW"/>
</dbReference>
<feature type="domain" description="UDP-3-O-[3-hydroxymyristoyl] glucosamine N-acyltransferase non-repeat region" evidence="8">
    <location>
        <begin position="34"/>
        <end position="101"/>
    </location>
</feature>
<evidence type="ECO:0000256" key="3">
    <source>
        <dbReference type="ARBA" id="ARBA00022741"/>
    </source>
</evidence>
<evidence type="ECO:0000256" key="4">
    <source>
        <dbReference type="ARBA" id="ARBA00022755"/>
    </source>
</evidence>
<dbReference type="Gene3D" id="3.40.50.880">
    <property type="match status" value="1"/>
</dbReference>
<dbReference type="Pfam" id="PF04613">
    <property type="entry name" value="LpxD"/>
    <property type="match status" value="1"/>
</dbReference>
<keyword evidence="4" id="KW-0658">Purine biosynthesis</keyword>
<dbReference type="EMBL" id="UINC01033191">
    <property type="protein sequence ID" value="SVB22077.1"/>
    <property type="molecule type" value="Genomic_DNA"/>
</dbReference>
<dbReference type="GO" id="GO:0016020">
    <property type="term" value="C:membrane"/>
    <property type="evidence" value="ECO:0007669"/>
    <property type="project" value="GOC"/>
</dbReference>